<keyword evidence="2 6" id="KW-0728">SH3 domain</keyword>
<name>A0A0C2X3G4_AMAMK</name>
<dbReference type="InParanoid" id="A0A0C2X3G4"/>
<dbReference type="Proteomes" id="UP000054549">
    <property type="component" value="Unassembled WGS sequence"/>
</dbReference>
<dbReference type="InterPro" id="IPR001452">
    <property type="entry name" value="SH3_domain"/>
</dbReference>
<evidence type="ECO:0000256" key="3">
    <source>
        <dbReference type="ARBA" id="ARBA00022490"/>
    </source>
</evidence>
<comment type="subcellular location">
    <subcellularLocation>
        <location evidence="1">Cytoplasm</location>
        <location evidence="1">Cytoskeleton</location>
    </subcellularLocation>
</comment>
<dbReference type="HOGENOM" id="CLU_003525_1_1_1"/>
<dbReference type="CDD" id="cd00174">
    <property type="entry name" value="SH3"/>
    <property type="match status" value="1"/>
</dbReference>
<dbReference type="AlphaFoldDB" id="A0A0C2X3G4"/>
<dbReference type="EMBL" id="KN818227">
    <property type="protein sequence ID" value="KIL68707.1"/>
    <property type="molecule type" value="Genomic_DNA"/>
</dbReference>
<dbReference type="PROSITE" id="PS50002">
    <property type="entry name" value="SH3"/>
    <property type="match status" value="1"/>
</dbReference>
<dbReference type="PRINTS" id="PR00452">
    <property type="entry name" value="SH3DOMAIN"/>
</dbReference>
<dbReference type="GO" id="GO:0009898">
    <property type="term" value="C:cytoplasmic side of plasma membrane"/>
    <property type="evidence" value="ECO:0007669"/>
    <property type="project" value="TreeGrafter"/>
</dbReference>
<accession>A0A0C2X3G4</accession>
<evidence type="ECO:0000256" key="8">
    <source>
        <dbReference type="SAM" id="MobiDB-lite"/>
    </source>
</evidence>
<evidence type="ECO:0000259" key="10">
    <source>
        <dbReference type="PROSITE" id="PS51741"/>
    </source>
</evidence>
<dbReference type="GO" id="GO:0030036">
    <property type="term" value="P:actin cytoskeleton organization"/>
    <property type="evidence" value="ECO:0007669"/>
    <property type="project" value="UniProtKB-ARBA"/>
</dbReference>
<feature type="compositionally biased region" description="Polar residues" evidence="8">
    <location>
        <begin position="339"/>
        <end position="375"/>
    </location>
</feature>
<keyword evidence="12" id="KW-1185">Reference proteome</keyword>
<evidence type="ECO:0000256" key="1">
    <source>
        <dbReference type="ARBA" id="ARBA00004245"/>
    </source>
</evidence>
<dbReference type="PROSITE" id="PS51741">
    <property type="entry name" value="F_BAR"/>
    <property type="match status" value="1"/>
</dbReference>
<dbReference type="SUPFAM" id="SSF103657">
    <property type="entry name" value="BAR/IMD domain-like"/>
    <property type="match status" value="1"/>
</dbReference>
<dbReference type="PANTHER" id="PTHR23065">
    <property type="entry name" value="PROLINE-SERINE-THREONINE PHOSPHATASE INTERACTING PROTEIN 1"/>
    <property type="match status" value="1"/>
</dbReference>
<evidence type="ECO:0008006" key="13">
    <source>
        <dbReference type="Google" id="ProtNLM"/>
    </source>
</evidence>
<dbReference type="PANTHER" id="PTHR23065:SF7">
    <property type="entry name" value="NOSTRIN, ISOFORM H"/>
    <property type="match status" value="1"/>
</dbReference>
<dbReference type="GO" id="GO:0120104">
    <property type="term" value="C:mitotic actomyosin contractile ring, proximal layer"/>
    <property type="evidence" value="ECO:0007669"/>
    <property type="project" value="TreeGrafter"/>
</dbReference>
<dbReference type="InterPro" id="IPR001060">
    <property type="entry name" value="FCH_dom"/>
</dbReference>
<dbReference type="Pfam" id="PF00018">
    <property type="entry name" value="SH3_1"/>
    <property type="match status" value="1"/>
</dbReference>
<feature type="domain" description="F-BAR" evidence="10">
    <location>
        <begin position="20"/>
        <end position="273"/>
    </location>
</feature>
<dbReference type="InterPro" id="IPR036028">
    <property type="entry name" value="SH3-like_dom_sf"/>
</dbReference>
<dbReference type="SMART" id="SM00055">
    <property type="entry name" value="FCH"/>
    <property type="match status" value="1"/>
</dbReference>
<evidence type="ECO:0000313" key="11">
    <source>
        <dbReference type="EMBL" id="KIL68707.1"/>
    </source>
</evidence>
<feature type="compositionally biased region" description="Pro residues" evidence="8">
    <location>
        <begin position="423"/>
        <end position="432"/>
    </location>
</feature>
<dbReference type="FunFam" id="2.30.30.40:FF:000312">
    <property type="entry name" value="Related to Cell division control protein 15"/>
    <property type="match status" value="1"/>
</dbReference>
<evidence type="ECO:0000259" key="9">
    <source>
        <dbReference type="PROSITE" id="PS50002"/>
    </source>
</evidence>
<evidence type="ECO:0000256" key="6">
    <source>
        <dbReference type="PROSITE-ProRule" id="PRU00192"/>
    </source>
</evidence>
<keyword evidence="7" id="KW-0175">Coiled coil</keyword>
<keyword evidence="4" id="KW-0597">Phosphoprotein</keyword>
<keyword evidence="3" id="KW-0963">Cytoplasm</keyword>
<dbReference type="OrthoDB" id="19092at2759"/>
<feature type="domain" description="SH3" evidence="9">
    <location>
        <begin position="483"/>
        <end position="546"/>
    </location>
</feature>
<dbReference type="STRING" id="946122.A0A0C2X3G4"/>
<dbReference type="InterPro" id="IPR031160">
    <property type="entry name" value="F_BAR_dom"/>
</dbReference>
<dbReference type="Gene3D" id="1.20.1270.60">
    <property type="entry name" value="Arfaptin homology (AH) domain/BAR domain"/>
    <property type="match status" value="1"/>
</dbReference>
<proteinExistence type="predicted"/>
<dbReference type="Gene3D" id="2.30.30.40">
    <property type="entry name" value="SH3 Domains"/>
    <property type="match status" value="1"/>
</dbReference>
<dbReference type="InterPro" id="IPR027267">
    <property type="entry name" value="AH/BAR_dom_sf"/>
</dbReference>
<reference evidence="11 12" key="1">
    <citation type="submission" date="2014-04" db="EMBL/GenBank/DDBJ databases">
        <title>Evolutionary Origins and Diversification of the Mycorrhizal Mutualists.</title>
        <authorList>
            <consortium name="DOE Joint Genome Institute"/>
            <consortium name="Mycorrhizal Genomics Consortium"/>
            <person name="Kohler A."/>
            <person name="Kuo A."/>
            <person name="Nagy L.G."/>
            <person name="Floudas D."/>
            <person name="Copeland A."/>
            <person name="Barry K.W."/>
            <person name="Cichocki N."/>
            <person name="Veneault-Fourrey C."/>
            <person name="LaButti K."/>
            <person name="Lindquist E.A."/>
            <person name="Lipzen A."/>
            <person name="Lundell T."/>
            <person name="Morin E."/>
            <person name="Murat C."/>
            <person name="Riley R."/>
            <person name="Ohm R."/>
            <person name="Sun H."/>
            <person name="Tunlid A."/>
            <person name="Henrissat B."/>
            <person name="Grigoriev I.V."/>
            <person name="Hibbett D.S."/>
            <person name="Martin F."/>
        </authorList>
    </citation>
    <scope>NUCLEOTIDE SEQUENCE [LARGE SCALE GENOMIC DNA]</scope>
    <source>
        <strain evidence="11 12">Koide BX008</strain>
    </source>
</reference>
<gene>
    <name evidence="11" type="ORF">M378DRAFT_8173</name>
</gene>
<dbReference type="SMART" id="SM00326">
    <property type="entry name" value="SH3"/>
    <property type="match status" value="1"/>
</dbReference>
<protein>
    <recommendedName>
        <fullName evidence="13">SH3 domain-containing protein</fullName>
    </recommendedName>
</protein>
<dbReference type="GO" id="GO:0005543">
    <property type="term" value="F:phospholipid binding"/>
    <property type="evidence" value="ECO:0007669"/>
    <property type="project" value="TreeGrafter"/>
</dbReference>
<evidence type="ECO:0000256" key="7">
    <source>
        <dbReference type="PROSITE-ProRule" id="PRU01077"/>
    </source>
</evidence>
<evidence type="ECO:0000256" key="5">
    <source>
        <dbReference type="ARBA" id="ARBA00023212"/>
    </source>
</evidence>
<evidence type="ECO:0000256" key="2">
    <source>
        <dbReference type="ARBA" id="ARBA00022443"/>
    </source>
</evidence>
<evidence type="ECO:0000313" key="12">
    <source>
        <dbReference type="Proteomes" id="UP000054549"/>
    </source>
</evidence>
<feature type="region of interest" description="Disordered" evidence="8">
    <location>
        <begin position="339"/>
        <end position="398"/>
    </location>
</feature>
<evidence type="ECO:0000256" key="4">
    <source>
        <dbReference type="ARBA" id="ARBA00022553"/>
    </source>
</evidence>
<keyword evidence="5" id="KW-0206">Cytoskeleton</keyword>
<sequence length="546" mass="61000">MTSLSNYSILQEPNASRGLRDFCNSFWGEADEGATVLLTRMRTAIKTSEELQTFWTQRAAIEEEFGKRLALLARMPVGADETGELRSSLQALMNETQRQAESHIQLASNVRRELVEPIARFHDKQIDRKRSFQSPIEKKFKAKQSQATFATKAREKYEGDISRIRLFRQQAGTLQGQDLERLQNRLRRALETVKANERDYAGFLRGLSDISAEWEVDWKVFCDNCQDLEEERMEFMKDNVWNYANMISTLCVNDDESCERIRTALDHMEPDSDLIAFVEAQGTGNRVTDPPPFVPLDPQKPSANITTPTIPSVRTVLNTRISRKAESLASVAPTVATATQPIQNSNSPSLTQVPSVTPTIQRNNSSSVNGAQSREPQPEPIPVYEREPPRPAAAPTVPAATAPPVAVPIQATPPQVQAGPSYVIPPPPPIPEEPPRQIRRGTSLRRVSGPLPHVPGSSRNAPVEQPPPVPTQVTMPITDAGDRILFLVKALYDYRATIDEEFDFQTGDIIAVTETPDDGWWSGELLDEARREPGRHIFPSNYVCLF</sequence>
<dbReference type="Pfam" id="PF00611">
    <property type="entry name" value="FCH"/>
    <property type="match status" value="1"/>
</dbReference>
<feature type="region of interest" description="Disordered" evidence="8">
    <location>
        <begin position="411"/>
        <end position="475"/>
    </location>
</feature>
<dbReference type="FunCoup" id="A0A0C2X3G4">
    <property type="interactions" value="28"/>
</dbReference>
<dbReference type="PRINTS" id="PR00499">
    <property type="entry name" value="P67PHOX"/>
</dbReference>
<organism evidence="11 12">
    <name type="scientific">Amanita muscaria (strain Koide BX008)</name>
    <dbReference type="NCBI Taxonomy" id="946122"/>
    <lineage>
        <taxon>Eukaryota</taxon>
        <taxon>Fungi</taxon>
        <taxon>Dikarya</taxon>
        <taxon>Basidiomycota</taxon>
        <taxon>Agaricomycotina</taxon>
        <taxon>Agaricomycetes</taxon>
        <taxon>Agaricomycetidae</taxon>
        <taxon>Agaricales</taxon>
        <taxon>Pluteineae</taxon>
        <taxon>Amanitaceae</taxon>
        <taxon>Amanita</taxon>
    </lineage>
</organism>
<dbReference type="SUPFAM" id="SSF50044">
    <property type="entry name" value="SH3-domain"/>
    <property type="match status" value="1"/>
</dbReference>